<dbReference type="EMBL" id="PUFI01000014">
    <property type="protein sequence ID" value="TDG68217.1"/>
    <property type="molecule type" value="Genomic_DNA"/>
</dbReference>
<dbReference type="STRING" id="907931.GCA_000165675_00796"/>
<keyword evidence="1" id="KW-1133">Transmembrane helix</keyword>
<gene>
    <name evidence="2" type="ORF">C5L23_000523</name>
</gene>
<dbReference type="Proteomes" id="UP000295681">
    <property type="component" value="Unassembled WGS sequence"/>
</dbReference>
<evidence type="ECO:0000256" key="1">
    <source>
        <dbReference type="SAM" id="Phobius"/>
    </source>
</evidence>
<comment type="caution">
    <text evidence="2">The sequence shown here is derived from an EMBL/GenBank/DDBJ whole genome shotgun (WGS) entry which is preliminary data.</text>
</comment>
<feature type="transmembrane region" description="Helical" evidence="1">
    <location>
        <begin position="96"/>
        <end position="116"/>
    </location>
</feature>
<organism evidence="2 3">
    <name type="scientific">Leuconostoc fallax</name>
    <dbReference type="NCBI Taxonomy" id="1251"/>
    <lineage>
        <taxon>Bacteria</taxon>
        <taxon>Bacillati</taxon>
        <taxon>Bacillota</taxon>
        <taxon>Bacilli</taxon>
        <taxon>Lactobacillales</taxon>
        <taxon>Lactobacillaceae</taxon>
        <taxon>Leuconostoc</taxon>
    </lineage>
</organism>
<accession>A0A4R5N8M3</accession>
<protein>
    <submittedName>
        <fullName evidence="2">Uncharacterized protein</fullName>
    </submittedName>
</protein>
<evidence type="ECO:0000313" key="2">
    <source>
        <dbReference type="EMBL" id="TDG68217.1"/>
    </source>
</evidence>
<keyword evidence="1" id="KW-0812">Transmembrane</keyword>
<reference evidence="2 3" key="1">
    <citation type="journal article" date="2019" name="Appl. Microbiol. Biotechnol.">
        <title>Uncovering carbohydrate metabolism through a genotype-phenotype association study of 56 lactic acid bacteria genomes.</title>
        <authorList>
            <person name="Buron-Moles G."/>
            <person name="Chailyan A."/>
            <person name="Dolejs I."/>
            <person name="Forster J."/>
            <person name="Miks M.H."/>
        </authorList>
    </citation>
    <scope>NUCLEOTIDE SEQUENCE [LARGE SCALE GENOMIC DNA]</scope>
    <source>
        <strain evidence="2 3">ATCC 700006</strain>
    </source>
</reference>
<feature type="transmembrane region" description="Helical" evidence="1">
    <location>
        <begin position="66"/>
        <end position="84"/>
    </location>
</feature>
<name>A0A4R5N8M3_9LACO</name>
<dbReference type="AlphaFoldDB" id="A0A4R5N8M3"/>
<sequence>MHKTIISKWHIICLVMMNFLTAFITRRKMIMDFVSWHEPMTIYLIMTGISVVGILLVLLFKSYRQLWLIQLCFITIVFFVGFYVGVSSFHEVSSTYLTLMSAIGLTISLGTCWHAFRQEASF</sequence>
<keyword evidence="3" id="KW-1185">Reference proteome</keyword>
<proteinExistence type="predicted"/>
<feature type="transmembrane region" description="Helical" evidence="1">
    <location>
        <begin position="7"/>
        <end position="25"/>
    </location>
</feature>
<feature type="transmembrane region" description="Helical" evidence="1">
    <location>
        <begin position="40"/>
        <end position="59"/>
    </location>
</feature>
<dbReference type="RefSeq" id="WP_010007587.1">
    <property type="nucleotide sequence ID" value="NZ_JAGYGP010000001.1"/>
</dbReference>
<keyword evidence="1" id="KW-0472">Membrane</keyword>
<evidence type="ECO:0000313" key="3">
    <source>
        <dbReference type="Proteomes" id="UP000295681"/>
    </source>
</evidence>